<feature type="transmembrane region" description="Helical" evidence="1">
    <location>
        <begin position="40"/>
        <end position="57"/>
    </location>
</feature>
<reference evidence="2 3" key="1">
    <citation type="submission" date="2024-05" db="EMBL/GenBank/DDBJ databases">
        <authorList>
            <person name="Duchaud E."/>
        </authorList>
    </citation>
    <scope>NUCLEOTIDE SEQUENCE [LARGE SCALE GENOMIC DNA]</scope>
    <source>
        <strain evidence="2">Ena-SAMPLE-TAB-13-05-2024-13:56:06:370-140302</strain>
    </source>
</reference>
<comment type="caution">
    <text evidence="2">The sequence shown here is derived from an EMBL/GenBank/DDBJ whole genome shotgun (WGS) entry which is preliminary data.</text>
</comment>
<evidence type="ECO:0000313" key="2">
    <source>
        <dbReference type="EMBL" id="CAL2078529.1"/>
    </source>
</evidence>
<organism evidence="2 3">
    <name type="scientific">Tenacibaculum platacis</name>
    <dbReference type="NCBI Taxonomy" id="3137852"/>
    <lineage>
        <taxon>Bacteria</taxon>
        <taxon>Pseudomonadati</taxon>
        <taxon>Bacteroidota</taxon>
        <taxon>Flavobacteriia</taxon>
        <taxon>Flavobacteriales</taxon>
        <taxon>Flavobacteriaceae</taxon>
        <taxon>Tenacibaculum</taxon>
    </lineage>
</organism>
<dbReference type="Proteomes" id="UP001497416">
    <property type="component" value="Unassembled WGS sequence"/>
</dbReference>
<keyword evidence="3" id="KW-1185">Reference proteome</keyword>
<keyword evidence="1" id="KW-0472">Membrane</keyword>
<gene>
    <name evidence="2" type="ORF">T190607A01A_10711</name>
</gene>
<evidence type="ECO:0000313" key="3">
    <source>
        <dbReference type="Proteomes" id="UP001497416"/>
    </source>
</evidence>
<proteinExistence type="predicted"/>
<name>A0ABM9NTT1_9FLAO</name>
<protein>
    <submittedName>
        <fullName evidence="2">Uncharacterized protein</fullName>
    </submittedName>
</protein>
<keyword evidence="1" id="KW-1133">Transmembrane helix</keyword>
<dbReference type="EMBL" id="CAXIXY010000003">
    <property type="protein sequence ID" value="CAL2078529.1"/>
    <property type="molecule type" value="Genomic_DNA"/>
</dbReference>
<evidence type="ECO:0000256" key="1">
    <source>
        <dbReference type="SAM" id="Phobius"/>
    </source>
</evidence>
<sequence>MESIIFSRNISISSSVRWNPVSLKITWVRKDLELTHRKDIPILFSYIFSISSIIGFIDYETNIVI</sequence>
<accession>A0ABM9NTT1</accession>
<keyword evidence="1" id="KW-0812">Transmembrane</keyword>